<sequence length="46" mass="5378">MLCYMQIEREGNPFCYEDGIRKANRVTCIEICLIEGGSERRKLLIL</sequence>
<accession>A0A2P2N5Z9</accession>
<dbReference type="AlphaFoldDB" id="A0A2P2N5Z9"/>
<protein>
    <submittedName>
        <fullName evidence="1">Uncharacterized protein</fullName>
    </submittedName>
</protein>
<reference evidence="1" key="1">
    <citation type="submission" date="2018-02" db="EMBL/GenBank/DDBJ databases">
        <title>Rhizophora mucronata_Transcriptome.</title>
        <authorList>
            <person name="Meera S.P."/>
            <person name="Sreeshan A."/>
            <person name="Augustine A."/>
        </authorList>
    </citation>
    <scope>NUCLEOTIDE SEQUENCE</scope>
    <source>
        <tissue evidence="1">Leaf</tissue>
    </source>
</reference>
<organism evidence="1">
    <name type="scientific">Rhizophora mucronata</name>
    <name type="common">Asiatic mangrove</name>
    <dbReference type="NCBI Taxonomy" id="61149"/>
    <lineage>
        <taxon>Eukaryota</taxon>
        <taxon>Viridiplantae</taxon>
        <taxon>Streptophyta</taxon>
        <taxon>Embryophyta</taxon>
        <taxon>Tracheophyta</taxon>
        <taxon>Spermatophyta</taxon>
        <taxon>Magnoliopsida</taxon>
        <taxon>eudicotyledons</taxon>
        <taxon>Gunneridae</taxon>
        <taxon>Pentapetalae</taxon>
        <taxon>rosids</taxon>
        <taxon>fabids</taxon>
        <taxon>Malpighiales</taxon>
        <taxon>Rhizophoraceae</taxon>
        <taxon>Rhizophora</taxon>
    </lineage>
</organism>
<proteinExistence type="predicted"/>
<dbReference type="EMBL" id="GGEC01057394">
    <property type="protein sequence ID" value="MBX37878.1"/>
    <property type="molecule type" value="Transcribed_RNA"/>
</dbReference>
<name>A0A2P2N5Z9_RHIMU</name>
<evidence type="ECO:0000313" key="1">
    <source>
        <dbReference type="EMBL" id="MBX37878.1"/>
    </source>
</evidence>